<dbReference type="eggNOG" id="COG0344">
    <property type="taxonomic scope" value="Bacteria"/>
</dbReference>
<evidence type="ECO:0000256" key="2">
    <source>
        <dbReference type="ARBA" id="ARBA00022516"/>
    </source>
</evidence>
<dbReference type="PATRIC" id="fig|633147.7.peg.628"/>
<dbReference type="InterPro" id="IPR003811">
    <property type="entry name" value="G3P_acylTferase_PlsY"/>
</dbReference>
<keyword evidence="7 10" id="KW-0472">Membrane</keyword>
<dbReference type="GeneID" id="78512339"/>
<protein>
    <recommendedName>
        <fullName evidence="10">Glycerol-3-phosphate acyltransferase</fullName>
    </recommendedName>
    <alternativeName>
        <fullName evidence="10">Acyl-PO4 G3P acyltransferase</fullName>
    </alternativeName>
    <alternativeName>
        <fullName evidence="10">Acyl-phosphate--glycerol-3-phosphate acyltransferase</fullName>
    </alternativeName>
    <alternativeName>
        <fullName evidence="10">G3P acyltransferase</fullName>
        <shortName evidence="10">GPAT</shortName>
        <ecNumber evidence="10">2.3.1.275</ecNumber>
    </alternativeName>
    <alternativeName>
        <fullName evidence="10">Lysophosphatidic acid synthase</fullName>
        <shortName evidence="10">LPA synthase</shortName>
    </alternativeName>
</protein>
<dbReference type="GO" id="GO:0005886">
    <property type="term" value="C:plasma membrane"/>
    <property type="evidence" value="ECO:0007669"/>
    <property type="project" value="UniProtKB-SubCell"/>
</dbReference>
<keyword evidence="8 10" id="KW-0594">Phospholipid biosynthesis</keyword>
<name>E1R066_OLSUV</name>
<dbReference type="UniPathway" id="UPA00085"/>
<keyword evidence="13" id="KW-1185">Reference proteome</keyword>
<evidence type="ECO:0000256" key="1">
    <source>
        <dbReference type="ARBA" id="ARBA00022475"/>
    </source>
</evidence>
<evidence type="ECO:0000313" key="12">
    <source>
        <dbReference type="EMBL" id="ADK68030.1"/>
    </source>
</evidence>
<evidence type="ECO:0000256" key="10">
    <source>
        <dbReference type="HAMAP-Rule" id="MF_01043"/>
    </source>
</evidence>
<dbReference type="GO" id="GO:0008654">
    <property type="term" value="P:phospholipid biosynthetic process"/>
    <property type="evidence" value="ECO:0007669"/>
    <property type="project" value="UniProtKB-UniRule"/>
</dbReference>
<keyword evidence="9 10" id="KW-1208">Phospholipid metabolism</keyword>
<dbReference type="EC" id="2.3.1.275" evidence="10"/>
<dbReference type="HOGENOM" id="CLU_081254_7_1_11"/>
<comment type="caution">
    <text evidence="10">Lacks conserved residue(s) required for the propagation of feature annotation.</text>
</comment>
<keyword evidence="5 10" id="KW-1133">Transmembrane helix</keyword>
<dbReference type="PANTHER" id="PTHR30309">
    <property type="entry name" value="INNER MEMBRANE PROTEIN YGIH"/>
    <property type="match status" value="1"/>
</dbReference>
<comment type="similarity">
    <text evidence="10">Belongs to the PlsY family.</text>
</comment>
<feature type="compositionally biased region" description="Gly residues" evidence="11">
    <location>
        <begin position="224"/>
        <end position="233"/>
    </location>
</feature>
<keyword evidence="1 10" id="KW-1003">Cell membrane</keyword>
<evidence type="ECO:0000313" key="13">
    <source>
        <dbReference type="Proteomes" id="UP000000333"/>
    </source>
</evidence>
<dbReference type="KEGG" id="ols:Olsu_0919"/>
<dbReference type="PANTHER" id="PTHR30309:SF0">
    <property type="entry name" value="GLYCEROL-3-PHOSPHATE ACYLTRANSFERASE-RELATED"/>
    <property type="match status" value="1"/>
</dbReference>
<reference evidence="12 13" key="1">
    <citation type="journal article" date="2010" name="Stand. Genomic Sci.">
        <title>Complete genome sequence of Olsenella uli type strain (VPI D76D-27C).</title>
        <authorList>
            <person name="Goker M."/>
            <person name="Held B."/>
            <person name="Lucas S."/>
            <person name="Nolan M."/>
            <person name="Yasawong M."/>
            <person name="Glavina Del Rio T."/>
            <person name="Tice H."/>
            <person name="Cheng J.F."/>
            <person name="Bruce D."/>
            <person name="Detter J.C."/>
            <person name="Tapia R."/>
            <person name="Han C."/>
            <person name="Goodwin L."/>
            <person name="Pitluck S."/>
            <person name="Liolios K."/>
            <person name="Ivanova N."/>
            <person name="Mavromatis K."/>
            <person name="Mikhailova N."/>
            <person name="Pati A."/>
            <person name="Chen A."/>
            <person name="Palaniappan K."/>
            <person name="Land M."/>
            <person name="Hauser L."/>
            <person name="Chang Y.J."/>
            <person name="Jeffries C.D."/>
            <person name="Rohde M."/>
            <person name="Sikorski J."/>
            <person name="Pukall R."/>
            <person name="Woyke T."/>
            <person name="Bristow J."/>
            <person name="Eisen J.A."/>
            <person name="Markowitz V."/>
            <person name="Hugenholtz P."/>
            <person name="Kyrpides N.C."/>
            <person name="Klenk H.P."/>
            <person name="Lapidus A."/>
        </authorList>
    </citation>
    <scope>NUCLEOTIDE SEQUENCE [LARGE SCALE GENOMIC DNA]</scope>
    <source>
        <strain evidence="13">ATCC 49627 / DSM 7084 / CIP 109912 / JCM 12494 / NCIMB 702895 / VPI D76D-27C</strain>
    </source>
</reference>
<dbReference type="Proteomes" id="UP000000333">
    <property type="component" value="Chromosome"/>
</dbReference>
<feature type="transmembrane region" description="Helical" evidence="10">
    <location>
        <begin position="6"/>
        <end position="32"/>
    </location>
</feature>
<organism evidence="12 13">
    <name type="scientific">Olsenella uli (strain ATCC 49627 / DSM 7084 / CCUG 31166 / CIP 109912 / JCM 12494 / LMG 11480 / NCIMB 702895 / VPI D76D-27C)</name>
    <name type="common">Lactobacillus uli</name>
    <dbReference type="NCBI Taxonomy" id="633147"/>
    <lineage>
        <taxon>Bacteria</taxon>
        <taxon>Bacillati</taxon>
        <taxon>Actinomycetota</taxon>
        <taxon>Coriobacteriia</taxon>
        <taxon>Coriobacteriales</taxon>
        <taxon>Atopobiaceae</taxon>
        <taxon>Olsenella</taxon>
    </lineage>
</organism>
<feature type="transmembrane region" description="Helical" evidence="10">
    <location>
        <begin position="101"/>
        <end position="123"/>
    </location>
</feature>
<accession>E1R066</accession>
<evidence type="ECO:0000256" key="11">
    <source>
        <dbReference type="SAM" id="MobiDB-lite"/>
    </source>
</evidence>
<evidence type="ECO:0000256" key="9">
    <source>
        <dbReference type="ARBA" id="ARBA00023264"/>
    </source>
</evidence>
<evidence type="ECO:0000256" key="4">
    <source>
        <dbReference type="ARBA" id="ARBA00022692"/>
    </source>
</evidence>
<keyword evidence="4 10" id="KW-0812">Transmembrane</keyword>
<evidence type="ECO:0000256" key="3">
    <source>
        <dbReference type="ARBA" id="ARBA00022679"/>
    </source>
</evidence>
<dbReference type="GO" id="GO:0043772">
    <property type="term" value="F:acyl-phosphate glycerol-3-phosphate acyltransferase activity"/>
    <property type="evidence" value="ECO:0007669"/>
    <property type="project" value="UniProtKB-UniRule"/>
</dbReference>
<dbReference type="SMART" id="SM01207">
    <property type="entry name" value="G3P_acyltransf"/>
    <property type="match status" value="1"/>
</dbReference>
<evidence type="ECO:0000256" key="6">
    <source>
        <dbReference type="ARBA" id="ARBA00023098"/>
    </source>
</evidence>
<dbReference type="EMBL" id="CP002106">
    <property type="protein sequence ID" value="ADK68030.1"/>
    <property type="molecule type" value="Genomic_DNA"/>
</dbReference>
<comment type="catalytic activity">
    <reaction evidence="10">
        <text>an acyl phosphate + sn-glycerol 3-phosphate = a 1-acyl-sn-glycero-3-phosphate + phosphate</text>
        <dbReference type="Rhea" id="RHEA:34075"/>
        <dbReference type="ChEBI" id="CHEBI:43474"/>
        <dbReference type="ChEBI" id="CHEBI:57597"/>
        <dbReference type="ChEBI" id="CHEBI:57970"/>
        <dbReference type="ChEBI" id="CHEBI:59918"/>
        <dbReference type="EC" id="2.3.1.275"/>
    </reaction>
</comment>
<evidence type="ECO:0000256" key="5">
    <source>
        <dbReference type="ARBA" id="ARBA00022989"/>
    </source>
</evidence>
<comment type="subcellular location">
    <subcellularLocation>
        <location evidence="10">Cell membrane</location>
        <topology evidence="10">Multi-pass membrane protein</topology>
    </subcellularLocation>
</comment>
<dbReference type="AlphaFoldDB" id="E1R066"/>
<comment type="function">
    <text evidence="10">Catalyzes the transfer of an acyl group from acyl-phosphate (acyl-PO(4)) to glycerol-3-phosphate (G3P) to form lysophosphatidic acid (LPA). This enzyme utilizes acyl-phosphate as fatty acyl donor, but not acyl-CoA or acyl-ACP.</text>
</comment>
<dbReference type="RefSeq" id="WP_013251782.1">
    <property type="nucleotide sequence ID" value="NC_014363.1"/>
</dbReference>
<keyword evidence="6 10" id="KW-0443">Lipid metabolism</keyword>
<gene>
    <name evidence="10" type="primary">plsY</name>
    <name evidence="12" type="ordered locus">Olsu_0919</name>
</gene>
<dbReference type="STRING" id="633147.Olsu_0919"/>
<proteinExistence type="inferred from homology"/>
<dbReference type="HAMAP" id="MF_01043">
    <property type="entry name" value="PlsY"/>
    <property type="match status" value="1"/>
</dbReference>
<evidence type="ECO:0000256" key="7">
    <source>
        <dbReference type="ARBA" id="ARBA00023136"/>
    </source>
</evidence>
<comment type="pathway">
    <text evidence="10">Lipid metabolism; phospholipid metabolism.</text>
</comment>
<sequence length="240" mass="24601">MATPTTPLVLVTVACMITSFLVCGIPFGMIVAKRLNHVDVRTVGSGNIGMTNVARSAGGRAAAFTLALDMGKGTACMLLSRLAMAMVAFGGDWSSTLAQGPFGLCPSLVFACCVLGHIFSPYLGFHGGKGISVGFGAALGLCWPVACGLILIFLCLALPSRYVSLGSICAAISLPIWGAISGLGLASDLPLVVVGLTVVWAHRSNLSKLLRGEERSFSLHRGDSAGGATGEGGTSAKERR</sequence>
<dbReference type="OrthoDB" id="9777124at2"/>
<keyword evidence="2 10" id="KW-0444">Lipid biosynthesis</keyword>
<dbReference type="Pfam" id="PF02660">
    <property type="entry name" value="G3P_acyltransf"/>
    <property type="match status" value="1"/>
</dbReference>
<evidence type="ECO:0000256" key="8">
    <source>
        <dbReference type="ARBA" id="ARBA00023209"/>
    </source>
</evidence>
<comment type="subunit">
    <text evidence="10">Probably interacts with PlsX.</text>
</comment>
<feature type="region of interest" description="Disordered" evidence="11">
    <location>
        <begin position="220"/>
        <end position="240"/>
    </location>
</feature>
<feature type="transmembrane region" description="Helical" evidence="10">
    <location>
        <begin position="135"/>
        <end position="159"/>
    </location>
</feature>
<keyword evidence="3 10" id="KW-0808">Transferase</keyword>